<comment type="subcellular location">
    <subcellularLocation>
        <location evidence="1">Cell membrane</location>
        <topology evidence="1">Multi-pass membrane protein</topology>
    </subcellularLocation>
</comment>
<dbReference type="GO" id="GO:0005886">
    <property type="term" value="C:plasma membrane"/>
    <property type="evidence" value="ECO:0007669"/>
    <property type="project" value="UniProtKB-SubCell"/>
</dbReference>
<feature type="transmembrane region" description="Helical" evidence="10">
    <location>
        <begin position="353"/>
        <end position="369"/>
    </location>
</feature>
<dbReference type="GO" id="GO:0006813">
    <property type="term" value="P:potassium ion transport"/>
    <property type="evidence" value="ECO:0007669"/>
    <property type="project" value="InterPro"/>
</dbReference>
<dbReference type="Gene3D" id="3.40.50.720">
    <property type="entry name" value="NAD(P)-binding Rossmann-like Domain"/>
    <property type="match status" value="1"/>
</dbReference>
<reference evidence="13 14" key="1">
    <citation type="submission" date="2019-02" db="EMBL/GenBank/DDBJ databases">
        <title>Deep-cultivation of Planctomycetes and their phenomic and genomic characterization uncovers novel biology.</title>
        <authorList>
            <person name="Wiegand S."/>
            <person name="Jogler M."/>
            <person name="Boedeker C."/>
            <person name="Pinto D."/>
            <person name="Vollmers J."/>
            <person name="Rivas-Marin E."/>
            <person name="Kohn T."/>
            <person name="Peeters S.H."/>
            <person name="Heuer A."/>
            <person name="Rast P."/>
            <person name="Oberbeckmann S."/>
            <person name="Bunk B."/>
            <person name="Jeske O."/>
            <person name="Meyerdierks A."/>
            <person name="Storesund J.E."/>
            <person name="Kallscheuer N."/>
            <person name="Luecker S."/>
            <person name="Lage O.M."/>
            <person name="Pohl T."/>
            <person name="Merkel B.J."/>
            <person name="Hornburger P."/>
            <person name="Mueller R.-W."/>
            <person name="Bruemmer F."/>
            <person name="Labrenz M."/>
            <person name="Spormann A.M."/>
            <person name="Op den Camp H."/>
            <person name="Overmann J."/>
            <person name="Amann R."/>
            <person name="Jetten M.S.M."/>
            <person name="Mascher T."/>
            <person name="Medema M.H."/>
            <person name="Devos D.P."/>
            <person name="Kaster A.-K."/>
            <person name="Ovreas L."/>
            <person name="Rohde M."/>
            <person name="Galperin M.Y."/>
            <person name="Jogler C."/>
        </authorList>
    </citation>
    <scope>NUCLEOTIDE SEQUENCE [LARGE SCALE GENOMIC DNA]</scope>
    <source>
        <strain evidence="13 14">CA12</strain>
    </source>
</reference>
<name>A0A517P3V0_9PLAN</name>
<feature type="transmembrane region" description="Helical" evidence="10">
    <location>
        <begin position="170"/>
        <end position="193"/>
    </location>
</feature>
<dbReference type="InterPro" id="IPR036291">
    <property type="entry name" value="NAD(P)-bd_dom_sf"/>
</dbReference>
<evidence type="ECO:0000256" key="2">
    <source>
        <dbReference type="ARBA" id="ARBA00022448"/>
    </source>
</evidence>
<keyword evidence="14" id="KW-1185">Reference proteome</keyword>
<keyword evidence="4" id="KW-1003">Cell membrane</keyword>
<feature type="region of interest" description="Disordered" evidence="9">
    <location>
        <begin position="695"/>
        <end position="743"/>
    </location>
</feature>
<keyword evidence="7" id="KW-0406">Ion transport</keyword>
<dbReference type="GO" id="GO:0015297">
    <property type="term" value="F:antiporter activity"/>
    <property type="evidence" value="ECO:0007669"/>
    <property type="project" value="UniProtKB-KW"/>
</dbReference>
<dbReference type="Pfam" id="PF02254">
    <property type="entry name" value="TrkA_N"/>
    <property type="match status" value="1"/>
</dbReference>
<evidence type="ECO:0000259" key="11">
    <source>
        <dbReference type="Pfam" id="PF00999"/>
    </source>
</evidence>
<feature type="compositionally biased region" description="Acidic residues" evidence="9">
    <location>
        <begin position="98"/>
        <end position="108"/>
    </location>
</feature>
<evidence type="ECO:0000256" key="6">
    <source>
        <dbReference type="ARBA" id="ARBA00022989"/>
    </source>
</evidence>
<evidence type="ECO:0000256" key="1">
    <source>
        <dbReference type="ARBA" id="ARBA00004651"/>
    </source>
</evidence>
<feature type="transmembrane region" description="Helical" evidence="10">
    <location>
        <begin position="138"/>
        <end position="158"/>
    </location>
</feature>
<keyword evidence="2" id="KW-0813">Transport</keyword>
<evidence type="ECO:0000256" key="5">
    <source>
        <dbReference type="ARBA" id="ARBA00022692"/>
    </source>
</evidence>
<dbReference type="InterPro" id="IPR003148">
    <property type="entry name" value="RCK_N"/>
</dbReference>
<protein>
    <submittedName>
        <fullName evidence="13">K(+)/H(+) antiporter NhaP2</fullName>
    </submittedName>
</protein>
<keyword evidence="8 10" id="KW-0472">Membrane</keyword>
<evidence type="ECO:0000256" key="4">
    <source>
        <dbReference type="ARBA" id="ARBA00022475"/>
    </source>
</evidence>
<evidence type="ECO:0000256" key="9">
    <source>
        <dbReference type="SAM" id="MobiDB-lite"/>
    </source>
</evidence>
<keyword evidence="5 10" id="KW-0812">Transmembrane</keyword>
<feature type="transmembrane region" description="Helical" evidence="10">
    <location>
        <begin position="15"/>
        <end position="33"/>
    </location>
</feature>
<dbReference type="GO" id="GO:1902600">
    <property type="term" value="P:proton transmembrane transport"/>
    <property type="evidence" value="ECO:0007669"/>
    <property type="project" value="InterPro"/>
</dbReference>
<feature type="domain" description="RCK N-terminal" evidence="12">
    <location>
        <begin position="511"/>
        <end position="595"/>
    </location>
</feature>
<accession>A0A517P3V0</accession>
<keyword evidence="3" id="KW-0050">Antiport</keyword>
<proteinExistence type="predicted"/>
<sequence length="743" mass="77861">MARGRSPFFVPACRVSPLLYLAGIVAVGVAAQWTAWRLRLPAILLLLAAGFAFGRVPVGDPVEGVTEGAAEAVAAGDRNPGQAGRIGPADDLLTSDGATDDGSVEDADPGSAGQVEESDPGDDPLQGRGGGAVIPERLLTPAVALAVAVILFEGGLSLKFRELREIGSAALGLCTAGAAVTGVLAAIAAKLLVFDTWQLAILAGSIFTVTGPTVIIPLLRQIRPNGRVGAVAKWEGIVIDPVGAVLAVLAFEGIVLTAGAASIVIPLTIAKVVLIGGLLGAGLAWMLSVLFQRHWVPDYLQNPVALGTVLLAFAASNALQSESGLVTVTVMGVWLANQERFNIEPLVEFKENLGVLLISVLFVVLAGQLEPQSILDLGWGALAFIAFLVLVVRPAAVFLGTLFSPLSLSEKTFLAWLAPRGIVAAAVASVFALELRHDAEEAIERSYAAGVTDAAAIAEREWWEGLLEDSARLVPLTFSVISASVALYGLTAGPFARRLGLAVANPQGVLFLGGSPLVRAIAVALQEKGFTVRLIDSNRRNVSAARLEGLDTLHGNVLSEKITDRVDPSGLGRVLAMTPNDEVNSLAAQNFATLFGRSGCYQLCPHPAEGARKGEGGAERPHGRALFREGVTYKLLQELYERGARVKETRITQEFDYPAFLRMNGAEAVVLFRLTGPADARTLRVNTANVKLEPTPGDTLLSLVPPDTGEPPAREAVSAGTGLEGELDDDDSRLGLEPPQLRG</sequence>
<evidence type="ECO:0000256" key="3">
    <source>
        <dbReference type="ARBA" id="ARBA00022449"/>
    </source>
</evidence>
<keyword evidence="6 10" id="KW-1133">Transmembrane helix</keyword>
<dbReference type="InterPro" id="IPR006153">
    <property type="entry name" value="Cation/H_exchanger_TM"/>
</dbReference>
<feature type="transmembrane region" description="Helical" evidence="10">
    <location>
        <begin position="381"/>
        <end position="401"/>
    </location>
</feature>
<dbReference type="PANTHER" id="PTHR32507">
    <property type="entry name" value="NA(+)/H(+) ANTIPORTER 1"/>
    <property type="match status" value="1"/>
</dbReference>
<dbReference type="PANTHER" id="PTHR32507:SF0">
    <property type="entry name" value="NA(+)_H(+) ANTIPORTER 2-RELATED"/>
    <property type="match status" value="1"/>
</dbReference>
<dbReference type="InterPro" id="IPR038770">
    <property type="entry name" value="Na+/solute_symporter_sf"/>
</dbReference>
<evidence type="ECO:0000313" key="14">
    <source>
        <dbReference type="Proteomes" id="UP000318741"/>
    </source>
</evidence>
<dbReference type="Proteomes" id="UP000318741">
    <property type="component" value="Chromosome"/>
</dbReference>
<dbReference type="OrthoDB" id="570124at2"/>
<dbReference type="Pfam" id="PF00999">
    <property type="entry name" value="Na_H_Exchanger"/>
    <property type="match status" value="1"/>
</dbReference>
<feature type="transmembrane region" description="Helical" evidence="10">
    <location>
        <begin position="199"/>
        <end position="219"/>
    </location>
</feature>
<organism evidence="13 14">
    <name type="scientific">Alienimonas californiensis</name>
    <dbReference type="NCBI Taxonomy" id="2527989"/>
    <lineage>
        <taxon>Bacteria</taxon>
        <taxon>Pseudomonadati</taxon>
        <taxon>Planctomycetota</taxon>
        <taxon>Planctomycetia</taxon>
        <taxon>Planctomycetales</taxon>
        <taxon>Planctomycetaceae</taxon>
        <taxon>Alienimonas</taxon>
    </lineage>
</organism>
<feature type="region of interest" description="Disordered" evidence="9">
    <location>
        <begin position="76"/>
        <end position="130"/>
    </location>
</feature>
<dbReference type="KEGG" id="acaf:CA12_01280"/>
<feature type="transmembrane region" description="Helical" evidence="10">
    <location>
        <begin position="263"/>
        <end position="287"/>
    </location>
</feature>
<dbReference type="SUPFAM" id="SSF51735">
    <property type="entry name" value="NAD(P)-binding Rossmann-fold domains"/>
    <property type="match status" value="1"/>
</dbReference>
<evidence type="ECO:0000256" key="8">
    <source>
        <dbReference type="ARBA" id="ARBA00023136"/>
    </source>
</evidence>
<dbReference type="Gene3D" id="1.20.1530.20">
    <property type="match status" value="1"/>
</dbReference>
<gene>
    <name evidence="13" type="primary">nhaP2_1</name>
    <name evidence="13" type="ORF">CA12_01280</name>
</gene>
<evidence type="ECO:0000259" key="12">
    <source>
        <dbReference type="Pfam" id="PF02254"/>
    </source>
</evidence>
<evidence type="ECO:0000313" key="13">
    <source>
        <dbReference type="EMBL" id="QDT14060.1"/>
    </source>
</evidence>
<dbReference type="AlphaFoldDB" id="A0A517P3V0"/>
<evidence type="ECO:0000256" key="10">
    <source>
        <dbReference type="SAM" id="Phobius"/>
    </source>
</evidence>
<dbReference type="EMBL" id="CP036265">
    <property type="protein sequence ID" value="QDT14060.1"/>
    <property type="molecule type" value="Genomic_DNA"/>
</dbReference>
<evidence type="ECO:0000256" key="7">
    <source>
        <dbReference type="ARBA" id="ARBA00023065"/>
    </source>
</evidence>
<feature type="domain" description="Cation/H+ exchanger transmembrane" evidence="11">
    <location>
        <begin position="144"/>
        <end position="496"/>
    </location>
</feature>
<feature type="transmembrane region" description="Helical" evidence="10">
    <location>
        <begin position="413"/>
        <end position="435"/>
    </location>
</feature>